<dbReference type="EMBL" id="UINC01007667">
    <property type="protein sequence ID" value="SVA34518.1"/>
    <property type="molecule type" value="Genomic_DNA"/>
</dbReference>
<reference evidence="4" key="1">
    <citation type="submission" date="2018-05" db="EMBL/GenBank/DDBJ databases">
        <authorList>
            <person name="Lanie J.A."/>
            <person name="Ng W.-L."/>
            <person name="Kazmierczak K.M."/>
            <person name="Andrzejewski T.M."/>
            <person name="Davidsen T.M."/>
            <person name="Wayne K.J."/>
            <person name="Tettelin H."/>
            <person name="Glass J.I."/>
            <person name="Rusch D."/>
            <person name="Podicherti R."/>
            <person name="Tsui H.-C.T."/>
            <person name="Winkler M.E."/>
        </authorList>
    </citation>
    <scope>NUCLEOTIDE SEQUENCE</scope>
</reference>
<dbReference type="InterPro" id="IPR002347">
    <property type="entry name" value="SDR_fam"/>
</dbReference>
<dbReference type="InterPro" id="IPR057326">
    <property type="entry name" value="KR_dom"/>
</dbReference>
<dbReference type="AlphaFoldDB" id="A0A381V412"/>
<keyword evidence="2" id="KW-0560">Oxidoreductase</keyword>
<evidence type="ECO:0000259" key="3">
    <source>
        <dbReference type="SMART" id="SM00822"/>
    </source>
</evidence>
<sequence>MNLKNRVVLVTGAARGIGAEISFQMCKAGAKVILSDLLNKEGKLKVTELTKLGYESAYIEQDVTKESSWKKTIKFCVDTFGGLDVLVNNAGIYFSKPLSDISLEEWKHMFSVNVEGVFLGTKFAIEEIVKRPNREKESGSIINLSSVAGIVGGPFIGPYNASKGAVRIFTKGCAMEFSTLGYNVRVNSIHPGVIDTNMGTQVQDGLKKQTGISENEAKSQINNLHPLGRLGLPKEVAKVAVYLASNKSSFITGAEFVVDGGLTAR</sequence>
<evidence type="ECO:0000256" key="1">
    <source>
        <dbReference type="ARBA" id="ARBA00006484"/>
    </source>
</evidence>
<dbReference type="FunFam" id="3.40.50.720:FF:000084">
    <property type="entry name" value="Short-chain dehydrogenase reductase"/>
    <property type="match status" value="1"/>
</dbReference>
<dbReference type="SUPFAM" id="SSF51735">
    <property type="entry name" value="NAD(P)-binding Rossmann-fold domains"/>
    <property type="match status" value="1"/>
</dbReference>
<comment type="similarity">
    <text evidence="1">Belongs to the short-chain dehydrogenases/reductases (SDR) family.</text>
</comment>
<evidence type="ECO:0000256" key="2">
    <source>
        <dbReference type="ARBA" id="ARBA00023002"/>
    </source>
</evidence>
<organism evidence="4">
    <name type="scientific">marine metagenome</name>
    <dbReference type="NCBI Taxonomy" id="408172"/>
    <lineage>
        <taxon>unclassified sequences</taxon>
        <taxon>metagenomes</taxon>
        <taxon>ecological metagenomes</taxon>
    </lineage>
</organism>
<dbReference type="Gene3D" id="3.40.50.720">
    <property type="entry name" value="NAD(P)-binding Rossmann-like Domain"/>
    <property type="match status" value="1"/>
</dbReference>
<gene>
    <name evidence="4" type="ORF">METZ01_LOCUS87372</name>
</gene>
<proteinExistence type="inferred from homology"/>
<dbReference type="PANTHER" id="PTHR42760:SF133">
    <property type="entry name" value="3-OXOACYL-[ACYL-CARRIER-PROTEIN] REDUCTASE"/>
    <property type="match status" value="1"/>
</dbReference>
<dbReference type="PRINTS" id="PR00081">
    <property type="entry name" value="GDHRDH"/>
</dbReference>
<name>A0A381V412_9ZZZZ</name>
<dbReference type="Pfam" id="PF13561">
    <property type="entry name" value="adh_short_C2"/>
    <property type="match status" value="1"/>
</dbReference>
<dbReference type="PRINTS" id="PR00080">
    <property type="entry name" value="SDRFAMILY"/>
</dbReference>
<dbReference type="SMART" id="SM00822">
    <property type="entry name" value="PKS_KR"/>
    <property type="match status" value="1"/>
</dbReference>
<protein>
    <recommendedName>
        <fullName evidence="3">Ketoreductase domain-containing protein</fullName>
    </recommendedName>
</protein>
<dbReference type="GO" id="GO:0016616">
    <property type="term" value="F:oxidoreductase activity, acting on the CH-OH group of donors, NAD or NADP as acceptor"/>
    <property type="evidence" value="ECO:0007669"/>
    <property type="project" value="UniProtKB-ARBA"/>
</dbReference>
<dbReference type="PANTHER" id="PTHR42760">
    <property type="entry name" value="SHORT-CHAIN DEHYDROGENASES/REDUCTASES FAMILY MEMBER"/>
    <property type="match status" value="1"/>
</dbReference>
<dbReference type="NCBIfam" id="NF005559">
    <property type="entry name" value="PRK07231.1"/>
    <property type="match status" value="1"/>
</dbReference>
<accession>A0A381V412</accession>
<dbReference type="InterPro" id="IPR036291">
    <property type="entry name" value="NAD(P)-bd_dom_sf"/>
</dbReference>
<evidence type="ECO:0000313" key="4">
    <source>
        <dbReference type="EMBL" id="SVA34518.1"/>
    </source>
</evidence>
<feature type="domain" description="Ketoreductase" evidence="3">
    <location>
        <begin position="6"/>
        <end position="196"/>
    </location>
</feature>